<dbReference type="AlphaFoldDB" id="A0A9X9L8P5"/>
<reference evidence="1 2" key="1">
    <citation type="submission" date="2018-08" db="EMBL/GenBank/DDBJ databases">
        <authorList>
            <person name="Muller C M."/>
        </authorList>
    </citation>
    <scope>NUCLEOTIDE SEQUENCE [LARGE SCALE GENOMIC DNA]</scope>
</reference>
<accession>A0A9X9L8P5</accession>
<dbReference type="Proteomes" id="UP000324639">
    <property type="component" value="Chromosome Bgt_-02"/>
</dbReference>
<organism evidence="1 2">
    <name type="scientific">Blumeria graminis f. sp. tritici</name>
    <dbReference type="NCBI Taxonomy" id="62690"/>
    <lineage>
        <taxon>Eukaryota</taxon>
        <taxon>Fungi</taxon>
        <taxon>Dikarya</taxon>
        <taxon>Ascomycota</taxon>
        <taxon>Pezizomycotina</taxon>
        <taxon>Leotiomycetes</taxon>
        <taxon>Erysiphales</taxon>
        <taxon>Erysiphaceae</taxon>
        <taxon>Blumeria</taxon>
    </lineage>
</organism>
<keyword evidence="2" id="KW-1185">Reference proteome</keyword>
<name>A0A9X9L8P5_BLUGR</name>
<proteinExistence type="predicted"/>
<protein>
    <submittedName>
        <fullName evidence="1">Bgt-51869</fullName>
    </submittedName>
</protein>
<evidence type="ECO:0000313" key="1">
    <source>
        <dbReference type="EMBL" id="VCU39397.1"/>
    </source>
</evidence>
<evidence type="ECO:0000313" key="2">
    <source>
        <dbReference type="Proteomes" id="UP000324639"/>
    </source>
</evidence>
<sequence>MSHRDHAIDKRNYFHAIFLGVNGTPFLLPKQTRAFFWPCEATPEHPSDPILRFFSNTISVVFLESQAHNVRASNYHLLIEECTNTRCHPFSRMSSILYPSFVCP</sequence>
<dbReference type="EMBL" id="LR026985">
    <property type="protein sequence ID" value="VCU39397.1"/>
    <property type="molecule type" value="Genomic_DNA"/>
</dbReference>
<gene>
    <name evidence="1" type="ORF">BGT96224V316_LOCUS657</name>
</gene>